<protein>
    <submittedName>
        <fullName evidence="1">Uncharacterized protein</fullName>
    </submittedName>
</protein>
<gene>
    <name evidence="1" type="ORF">AVEN_86360_1</name>
</gene>
<dbReference type="EMBL" id="BGPR01023959">
    <property type="protein sequence ID" value="GBN91586.1"/>
    <property type="molecule type" value="Genomic_DNA"/>
</dbReference>
<evidence type="ECO:0000313" key="1">
    <source>
        <dbReference type="EMBL" id="GBN91586.1"/>
    </source>
</evidence>
<reference evidence="1 2" key="1">
    <citation type="journal article" date="2019" name="Sci. Rep.">
        <title>Orb-weaving spider Araneus ventricosus genome elucidates the spidroin gene catalogue.</title>
        <authorList>
            <person name="Kono N."/>
            <person name="Nakamura H."/>
            <person name="Ohtoshi R."/>
            <person name="Moran D.A.P."/>
            <person name="Shinohara A."/>
            <person name="Yoshida Y."/>
            <person name="Fujiwara M."/>
            <person name="Mori M."/>
            <person name="Tomita M."/>
            <person name="Arakawa K."/>
        </authorList>
    </citation>
    <scope>NUCLEOTIDE SEQUENCE [LARGE SCALE GENOMIC DNA]</scope>
</reference>
<dbReference type="AlphaFoldDB" id="A0A4Y2SWA8"/>
<evidence type="ECO:0000313" key="2">
    <source>
        <dbReference type="Proteomes" id="UP000499080"/>
    </source>
</evidence>
<dbReference type="Proteomes" id="UP000499080">
    <property type="component" value="Unassembled WGS sequence"/>
</dbReference>
<comment type="caution">
    <text evidence="1">The sequence shown here is derived from an EMBL/GenBank/DDBJ whole genome shotgun (WGS) entry which is preliminary data.</text>
</comment>
<name>A0A4Y2SWA8_ARAVE</name>
<keyword evidence="2" id="KW-1185">Reference proteome</keyword>
<proteinExistence type="predicted"/>
<sequence>MLKEEYKKWVCIGEDIPVAATLTEISQAVCVQDQAINFDDSDEEEWVRIPSNQRQNEIGNLPLRRTISAAAGDSQRKCQNGCRAAEGTSLVLRKQINYNS</sequence>
<accession>A0A4Y2SWA8</accession>
<organism evidence="1 2">
    <name type="scientific">Araneus ventricosus</name>
    <name type="common">Orbweaver spider</name>
    <name type="synonym">Epeira ventricosa</name>
    <dbReference type="NCBI Taxonomy" id="182803"/>
    <lineage>
        <taxon>Eukaryota</taxon>
        <taxon>Metazoa</taxon>
        <taxon>Ecdysozoa</taxon>
        <taxon>Arthropoda</taxon>
        <taxon>Chelicerata</taxon>
        <taxon>Arachnida</taxon>
        <taxon>Araneae</taxon>
        <taxon>Araneomorphae</taxon>
        <taxon>Entelegynae</taxon>
        <taxon>Araneoidea</taxon>
        <taxon>Araneidae</taxon>
        <taxon>Araneus</taxon>
    </lineage>
</organism>